<dbReference type="AlphaFoldDB" id="A0A0C2SFM2"/>
<comment type="caution">
    <text evidence="1">The sequence shown here is derived from an EMBL/GenBank/DDBJ whole genome shotgun (WGS) entry which is preliminary data.</text>
</comment>
<reference evidence="1 2" key="1">
    <citation type="submission" date="2015-01" db="EMBL/GenBank/DDBJ databases">
        <title>Jeotgalibacillus campisalis genome sequencing.</title>
        <authorList>
            <person name="Goh K.M."/>
            <person name="Chan K.-G."/>
            <person name="Yaakop A.S."/>
            <person name="Ee R."/>
            <person name="Gan H.M."/>
            <person name="Chan C.S."/>
        </authorList>
    </citation>
    <scope>NUCLEOTIDE SEQUENCE [LARGE SCALE GENOMIC DNA]</scope>
    <source>
        <strain evidence="1 2">SF-57</strain>
    </source>
</reference>
<protein>
    <submittedName>
        <fullName evidence="1">Uncharacterized protein</fullName>
    </submittedName>
</protein>
<dbReference type="EMBL" id="JXRR01000001">
    <property type="protein sequence ID" value="KIL52724.1"/>
    <property type="molecule type" value="Genomic_DNA"/>
</dbReference>
<name>A0A0C2SFM2_9BACL</name>
<keyword evidence="2" id="KW-1185">Reference proteome</keyword>
<evidence type="ECO:0000313" key="1">
    <source>
        <dbReference type="EMBL" id="KIL52724.1"/>
    </source>
</evidence>
<gene>
    <name evidence="1" type="ORF">KR50_00530</name>
</gene>
<evidence type="ECO:0000313" key="2">
    <source>
        <dbReference type="Proteomes" id="UP000031972"/>
    </source>
</evidence>
<dbReference type="Proteomes" id="UP000031972">
    <property type="component" value="Unassembled WGS sequence"/>
</dbReference>
<sequence>MNFSIVFMIQTMIQSNQSAAASFSVNDLEDNTSKIHA</sequence>
<accession>A0A0C2SFM2</accession>
<proteinExistence type="predicted"/>
<organism evidence="1 2">
    <name type="scientific">Jeotgalibacillus campisalis</name>
    <dbReference type="NCBI Taxonomy" id="220754"/>
    <lineage>
        <taxon>Bacteria</taxon>
        <taxon>Bacillati</taxon>
        <taxon>Bacillota</taxon>
        <taxon>Bacilli</taxon>
        <taxon>Bacillales</taxon>
        <taxon>Caryophanaceae</taxon>
        <taxon>Jeotgalibacillus</taxon>
    </lineage>
</organism>